<organism evidence="3 4">
    <name type="scientific">Chlamydomonas incerta</name>
    <dbReference type="NCBI Taxonomy" id="51695"/>
    <lineage>
        <taxon>Eukaryota</taxon>
        <taxon>Viridiplantae</taxon>
        <taxon>Chlorophyta</taxon>
        <taxon>core chlorophytes</taxon>
        <taxon>Chlorophyceae</taxon>
        <taxon>CS clade</taxon>
        <taxon>Chlamydomonadales</taxon>
        <taxon>Chlamydomonadaceae</taxon>
        <taxon>Chlamydomonas</taxon>
    </lineage>
</organism>
<dbReference type="OrthoDB" id="420426at2759"/>
<feature type="compositionally biased region" description="Gly residues" evidence="1">
    <location>
        <begin position="217"/>
        <end position="228"/>
    </location>
</feature>
<feature type="compositionally biased region" description="Low complexity" evidence="1">
    <location>
        <begin position="171"/>
        <end position="181"/>
    </location>
</feature>
<accession>A0A835T215</accession>
<name>A0A835T215_CHLIN</name>
<feature type="domain" description="VDE lipocalin" evidence="2">
    <location>
        <begin position="617"/>
        <end position="883"/>
    </location>
</feature>
<dbReference type="PANTHER" id="PTHR33970">
    <property type="entry name" value="VIOLAXANTHIN DE-EPOXIDASE, CHLOROPLASTIC-RELATED"/>
    <property type="match status" value="1"/>
</dbReference>
<dbReference type="EMBL" id="JAEHOC010000011">
    <property type="protein sequence ID" value="KAG2437394.1"/>
    <property type="molecule type" value="Genomic_DNA"/>
</dbReference>
<evidence type="ECO:0000313" key="4">
    <source>
        <dbReference type="Proteomes" id="UP000650467"/>
    </source>
</evidence>
<comment type="caution">
    <text evidence="3">The sequence shown here is derived from an EMBL/GenBank/DDBJ whole genome shotgun (WGS) entry which is preliminary data.</text>
</comment>
<feature type="region of interest" description="Disordered" evidence="1">
    <location>
        <begin position="109"/>
        <end position="228"/>
    </location>
</feature>
<dbReference type="InterPro" id="IPR044682">
    <property type="entry name" value="VDE"/>
</dbReference>
<evidence type="ECO:0000313" key="3">
    <source>
        <dbReference type="EMBL" id="KAG2437394.1"/>
    </source>
</evidence>
<dbReference type="AlphaFoldDB" id="A0A835T215"/>
<dbReference type="GO" id="GO:0010028">
    <property type="term" value="P:xanthophyll cycle"/>
    <property type="evidence" value="ECO:0007669"/>
    <property type="project" value="InterPro"/>
</dbReference>
<feature type="region of interest" description="Disordered" evidence="1">
    <location>
        <begin position="347"/>
        <end position="372"/>
    </location>
</feature>
<proteinExistence type="predicted"/>
<gene>
    <name evidence="3" type="ORF">HXX76_006046</name>
</gene>
<dbReference type="GO" id="GO:0046422">
    <property type="term" value="F:violaxanthin de-epoxidase activity"/>
    <property type="evidence" value="ECO:0007669"/>
    <property type="project" value="InterPro"/>
</dbReference>
<feature type="compositionally biased region" description="Low complexity" evidence="1">
    <location>
        <begin position="150"/>
        <end position="164"/>
    </location>
</feature>
<dbReference type="Gene3D" id="2.40.128.20">
    <property type="match status" value="1"/>
</dbReference>
<evidence type="ECO:0000256" key="1">
    <source>
        <dbReference type="SAM" id="MobiDB-lite"/>
    </source>
</evidence>
<dbReference type="Pfam" id="PF07137">
    <property type="entry name" value="VDE"/>
    <property type="match status" value="1"/>
</dbReference>
<feature type="compositionally biased region" description="Low complexity" evidence="1">
    <location>
        <begin position="119"/>
        <end position="139"/>
    </location>
</feature>
<sequence>MLLFSGALRKPKGPESNASGSSISGARAAVVRVARTVRSAGACGAGTDTPVHAASAPAPRARAEKRKSVRPTNAPLDTGKLIASRAPPSALETEGPASFEVLLSDGTDVSDLEQDDRTPAAQQPLHAAATAKPSAGAAAAPPPPPRRSRAPAPAAALSSSVLASVRRRAKQALPPAVASPSATPPPRSAPSAAAAGGMQQAQGGTVRRRAGSEASHGVGGGGRVGGGGGNGGRGWLEAAARLASGAAARPVLTLLLVLATGALVASGSQRLASAFRQPALRGGLRPGGSASPLTSFRPVAAAAAGAGSSPGRGAASASVWGTAAWIGGAMRLASSRSLAARAVPSSSQASASATAAGPGMPGRSSGAVHVTRGGGWWSSSSSAAAAAGRGGGSGGSRSPVAAAAAAAAGAGAGAAPPADYSYEWRENAAVRVVSIVSDGGSPYRTSWDALAEHTAQRLEWTDPTYQMIVFRQDALASKPDVQQAFLDAVGGGAQMVVGLDVTDAGAANFLQSPGVTSRLPGIVLFVGGVEALGRQLTRLPGGLKPQEPESWRTQLARKLTWTPDGAGLAVWDTVQLLLGRHDSDNFLFVFLVLVNQYVSTVPQVADTTKGFDFMSIICMIKNCGSKVVGCVQDPTCKSALDCLNSCTFNDQVCQYRCIVSYESPLLEQFSLCILQLHNCRNLDAKPPALPDPAPMTSFRGAALTHEAAEDLFIGWLDQPRQGAPAGQHLGQRPGKRYSWLVAAGKNPAYDYFPCQHQLYYRGKGRGQMWYEPIFKAITLDGREVWRRRVYRVRRAKVPGTFFLSVLDNGVTSNEYWRIMDCDENLDWCLFYYSGAASTAGLAYSGAVLGTPDGAMPGPQHTERLHTALRRAGIEPWELSFVDNSKCADAPLQITGPTPAPVL</sequence>
<evidence type="ECO:0000259" key="2">
    <source>
        <dbReference type="Pfam" id="PF07137"/>
    </source>
</evidence>
<feature type="region of interest" description="Disordered" evidence="1">
    <location>
        <begin position="42"/>
        <end position="94"/>
    </location>
</feature>
<feature type="region of interest" description="Disordered" evidence="1">
    <location>
        <begin position="1"/>
        <end position="25"/>
    </location>
</feature>
<feature type="compositionally biased region" description="Low complexity" evidence="1">
    <location>
        <begin position="189"/>
        <end position="204"/>
    </location>
</feature>
<reference evidence="3" key="1">
    <citation type="journal article" date="2020" name="bioRxiv">
        <title>Comparative genomics of Chlamydomonas.</title>
        <authorList>
            <person name="Craig R.J."/>
            <person name="Hasan A.R."/>
            <person name="Ness R.W."/>
            <person name="Keightley P.D."/>
        </authorList>
    </citation>
    <scope>NUCLEOTIDE SEQUENCE</scope>
    <source>
        <strain evidence="3">SAG 7.73</strain>
    </source>
</reference>
<feature type="compositionally biased region" description="Low complexity" evidence="1">
    <location>
        <begin position="347"/>
        <end position="356"/>
    </location>
</feature>
<protein>
    <recommendedName>
        <fullName evidence="2">VDE lipocalin domain-containing protein</fullName>
    </recommendedName>
</protein>
<dbReference type="PANTHER" id="PTHR33970:SF2">
    <property type="entry name" value="OS01G0716400 PROTEIN"/>
    <property type="match status" value="1"/>
</dbReference>
<keyword evidence="4" id="KW-1185">Reference proteome</keyword>
<dbReference type="InterPro" id="IPR012674">
    <property type="entry name" value="Calycin"/>
</dbReference>
<dbReference type="InterPro" id="IPR010788">
    <property type="entry name" value="VDE_dom"/>
</dbReference>
<dbReference type="Proteomes" id="UP000650467">
    <property type="component" value="Unassembled WGS sequence"/>
</dbReference>